<evidence type="ECO:0000313" key="1">
    <source>
        <dbReference type="EMBL" id="KAF2962777.1"/>
    </source>
</evidence>
<dbReference type="Proteomes" id="UP000481858">
    <property type="component" value="Unassembled WGS sequence"/>
</dbReference>
<dbReference type="AlphaFoldDB" id="A0A7C8MZH5"/>
<accession>A0A7C8MZH5</accession>
<sequence>MWSVGLSAWDMLHAKKLLGIYDVYDQMLNDAHHLANMIALLGPRGSLKGEERTRFLDVMTGFALLEPRKAAHSKASLITSVVNGPQRMIRYEDLNNNE</sequence>
<name>A0A7C8MZH5_9PEZI</name>
<dbReference type="Gene3D" id="1.10.510.10">
    <property type="entry name" value="Transferase(Phosphotransferase) domain 1"/>
    <property type="match status" value="1"/>
</dbReference>
<reference evidence="1 2" key="1">
    <citation type="submission" date="2019-12" db="EMBL/GenBank/DDBJ databases">
        <title>Draft genome sequence of the ascomycete Xylaria multiplex DSM 110363.</title>
        <authorList>
            <person name="Buettner E."/>
            <person name="Kellner H."/>
        </authorList>
    </citation>
    <scope>NUCLEOTIDE SEQUENCE [LARGE SCALE GENOMIC DNA]</scope>
    <source>
        <strain evidence="1 2">DSM 110363</strain>
    </source>
</reference>
<proteinExistence type="predicted"/>
<keyword evidence="2" id="KW-1185">Reference proteome</keyword>
<dbReference type="EMBL" id="WUBL01000276">
    <property type="protein sequence ID" value="KAF2962777.1"/>
    <property type="molecule type" value="Genomic_DNA"/>
</dbReference>
<organism evidence="1 2">
    <name type="scientific">Xylaria multiplex</name>
    <dbReference type="NCBI Taxonomy" id="323545"/>
    <lineage>
        <taxon>Eukaryota</taxon>
        <taxon>Fungi</taxon>
        <taxon>Dikarya</taxon>
        <taxon>Ascomycota</taxon>
        <taxon>Pezizomycotina</taxon>
        <taxon>Sordariomycetes</taxon>
        <taxon>Xylariomycetidae</taxon>
        <taxon>Xylariales</taxon>
        <taxon>Xylariaceae</taxon>
        <taxon>Xylaria</taxon>
    </lineage>
</organism>
<protein>
    <submittedName>
        <fullName evidence="1">Uncharacterized protein</fullName>
    </submittedName>
</protein>
<evidence type="ECO:0000313" key="2">
    <source>
        <dbReference type="Proteomes" id="UP000481858"/>
    </source>
</evidence>
<dbReference type="InParanoid" id="A0A7C8MZH5"/>
<comment type="caution">
    <text evidence="1">The sequence shown here is derived from an EMBL/GenBank/DDBJ whole genome shotgun (WGS) entry which is preliminary data.</text>
</comment>
<gene>
    <name evidence="1" type="ORF">GQX73_g10797</name>
</gene>
<dbReference type="OrthoDB" id="5979581at2759"/>